<dbReference type="Proteomes" id="UP000292958">
    <property type="component" value="Unassembled WGS sequence"/>
</dbReference>
<evidence type="ECO:0000313" key="8">
    <source>
        <dbReference type="EMBL" id="RZU43230.1"/>
    </source>
</evidence>
<evidence type="ECO:0000259" key="7">
    <source>
        <dbReference type="Pfam" id="PF07195"/>
    </source>
</evidence>
<comment type="function">
    <text evidence="5">Required for morphogenesis and for the elongation of the flagellar filament by facilitating polymerization of the flagellin monomers at the tip of growing filament. Forms a capping structure, which prevents flagellin subunits (transported through the central channel of the flagellum) from leaking out without polymerization at the distal end.</text>
</comment>
<dbReference type="GO" id="GO:0005576">
    <property type="term" value="C:extracellular region"/>
    <property type="evidence" value="ECO:0007669"/>
    <property type="project" value="UniProtKB-SubCell"/>
</dbReference>
<evidence type="ECO:0000256" key="3">
    <source>
        <dbReference type="ARBA" id="ARBA00023054"/>
    </source>
</evidence>
<keyword evidence="4 5" id="KW-0975">Bacterial flagellum</keyword>
<dbReference type="RefSeq" id="WP_130421629.1">
    <property type="nucleotide sequence ID" value="NZ_SHKW01000001.1"/>
</dbReference>
<dbReference type="Pfam" id="PF02465">
    <property type="entry name" value="FliD_N"/>
    <property type="match status" value="1"/>
</dbReference>
<evidence type="ECO:0000256" key="2">
    <source>
        <dbReference type="ARBA" id="ARBA00011255"/>
    </source>
</evidence>
<reference evidence="8 9" key="1">
    <citation type="submission" date="2019-02" db="EMBL/GenBank/DDBJ databases">
        <title>Genomic Encyclopedia of Archaeal and Bacterial Type Strains, Phase II (KMG-II): from individual species to whole genera.</title>
        <authorList>
            <person name="Goeker M."/>
        </authorList>
    </citation>
    <scope>NUCLEOTIDE SEQUENCE [LARGE SCALE GENOMIC DNA]</scope>
    <source>
        <strain evidence="8 9">DSM 18101</strain>
    </source>
</reference>
<keyword evidence="5" id="KW-0964">Secreted</keyword>
<dbReference type="AlphaFoldDB" id="A0A4Q7YZF6"/>
<comment type="subunit">
    <text evidence="2 5">Homopentamer.</text>
</comment>
<dbReference type="GO" id="GO:0007155">
    <property type="term" value="P:cell adhesion"/>
    <property type="evidence" value="ECO:0007669"/>
    <property type="project" value="InterPro"/>
</dbReference>
<evidence type="ECO:0000259" key="6">
    <source>
        <dbReference type="Pfam" id="PF02465"/>
    </source>
</evidence>
<evidence type="ECO:0000313" key="9">
    <source>
        <dbReference type="Proteomes" id="UP000292958"/>
    </source>
</evidence>
<evidence type="ECO:0000256" key="1">
    <source>
        <dbReference type="ARBA" id="ARBA00009764"/>
    </source>
</evidence>
<protein>
    <recommendedName>
        <fullName evidence="5">Flagellar hook-associated protein 2</fullName>
        <shortName evidence="5">HAP2</shortName>
    </recommendedName>
    <alternativeName>
        <fullName evidence="5">Flagellar cap protein</fullName>
    </alternativeName>
</protein>
<dbReference type="EMBL" id="SHKW01000001">
    <property type="protein sequence ID" value="RZU43230.1"/>
    <property type="molecule type" value="Genomic_DNA"/>
</dbReference>
<evidence type="ECO:0000256" key="5">
    <source>
        <dbReference type="RuleBase" id="RU362066"/>
    </source>
</evidence>
<dbReference type="InterPro" id="IPR010809">
    <property type="entry name" value="FliD_C"/>
</dbReference>
<keyword evidence="3" id="KW-0175">Coiled coil</keyword>
<name>A0A4Q7YZF6_9BACT</name>
<keyword evidence="8" id="KW-0282">Flagellum</keyword>
<dbReference type="OrthoDB" id="105942at2"/>
<gene>
    <name evidence="8" type="ORF">BDD14_4865</name>
</gene>
<proteinExistence type="inferred from homology"/>
<keyword evidence="8" id="KW-0966">Cell projection</keyword>
<comment type="similarity">
    <text evidence="1 5">Belongs to the FliD family.</text>
</comment>
<dbReference type="GO" id="GO:0009424">
    <property type="term" value="C:bacterial-type flagellum hook"/>
    <property type="evidence" value="ECO:0007669"/>
    <property type="project" value="UniProtKB-UniRule"/>
</dbReference>
<dbReference type="PANTHER" id="PTHR30288">
    <property type="entry name" value="FLAGELLAR CAP/ASSEMBLY PROTEIN FLID"/>
    <property type="match status" value="1"/>
</dbReference>
<dbReference type="InterPro" id="IPR003481">
    <property type="entry name" value="FliD_N"/>
</dbReference>
<evidence type="ECO:0000256" key="4">
    <source>
        <dbReference type="ARBA" id="ARBA00023143"/>
    </source>
</evidence>
<keyword evidence="8" id="KW-0969">Cilium</keyword>
<dbReference type="GO" id="GO:0009421">
    <property type="term" value="C:bacterial-type flagellum filament cap"/>
    <property type="evidence" value="ECO:0007669"/>
    <property type="project" value="InterPro"/>
</dbReference>
<feature type="domain" description="Flagellar hook-associated protein 2 N-terminal" evidence="6">
    <location>
        <begin position="16"/>
        <end position="112"/>
    </location>
</feature>
<sequence>MGTVGINFGPINSGQGFDVASTVTQILAAQQAVEDPWKTQLSNLQAQDTALSKFGTDLSTLSTALQSLTDFSGTFVSKQGSSSDTDVVALSSASNLAVAGSHTIVVNKLAQTSSQYSDKITNASDTLSGSLSFTINGQSQQLDFSGKTLTQLAASINGASMGVSASVITDTTGSRLSLVSSTSGAAGEITMNALSSLSDDATGNTIAFQVGMHGQDASLTVDGLDTTSASNTVTGLIPGVTFQILSKSDPDNPVQVQITNDNTSIEQAMASFVTAYNAVVDDIKDQEGKDSSGNPEPLYGDPTVARIQNQLTQGLLSGAPSGSIKSLSQFGISVDQLGHLNIDGGTLDNSLNTNFADIQGFFQNANSFGQNFTSTLNGLSGTSTKGAISLALKQNSAQEATLNQNISDQEARIADNKSRLTDELNLANQILQSLPDQVNEIKQLYSAITGFNTGQ</sequence>
<feature type="domain" description="Flagellar hook-associated protein 2 C-terminal" evidence="7">
    <location>
        <begin position="214"/>
        <end position="429"/>
    </location>
</feature>
<comment type="subcellular location">
    <subcellularLocation>
        <location evidence="5">Secreted</location>
    </subcellularLocation>
    <subcellularLocation>
        <location evidence="5">Bacterial flagellum</location>
    </subcellularLocation>
</comment>
<accession>A0A4Q7YZF6</accession>
<keyword evidence="9" id="KW-1185">Reference proteome</keyword>
<dbReference type="PANTHER" id="PTHR30288:SF0">
    <property type="entry name" value="FLAGELLAR HOOK-ASSOCIATED PROTEIN 2"/>
    <property type="match status" value="1"/>
</dbReference>
<organism evidence="8 9">
    <name type="scientific">Edaphobacter modestus</name>
    <dbReference type="NCBI Taxonomy" id="388466"/>
    <lineage>
        <taxon>Bacteria</taxon>
        <taxon>Pseudomonadati</taxon>
        <taxon>Acidobacteriota</taxon>
        <taxon>Terriglobia</taxon>
        <taxon>Terriglobales</taxon>
        <taxon>Acidobacteriaceae</taxon>
        <taxon>Edaphobacter</taxon>
    </lineage>
</organism>
<comment type="caution">
    <text evidence="8">The sequence shown here is derived from an EMBL/GenBank/DDBJ whole genome shotgun (WGS) entry which is preliminary data.</text>
</comment>
<dbReference type="GO" id="GO:0071973">
    <property type="term" value="P:bacterial-type flagellum-dependent cell motility"/>
    <property type="evidence" value="ECO:0007669"/>
    <property type="project" value="TreeGrafter"/>
</dbReference>
<dbReference type="InterPro" id="IPR040026">
    <property type="entry name" value="FliD"/>
</dbReference>
<dbReference type="Pfam" id="PF07195">
    <property type="entry name" value="FliD_C"/>
    <property type="match status" value="1"/>
</dbReference>